<evidence type="ECO:0000259" key="4">
    <source>
        <dbReference type="Pfam" id="PF13018"/>
    </source>
</evidence>
<dbReference type="InterPro" id="IPR011049">
    <property type="entry name" value="Serralysin-like_metalloprot_C"/>
</dbReference>
<accession>G0VQB9</accession>
<sequence>MNRTYKVIWSKARHCYVVVSELTKSQHKSSSKSELISTNIHQKRYFGKAAVAAIVAGLLTFGGVAYSPVLAADNTAGSGDGVAIGTNSNAPKKENVAIGKGATIKYSNGESKSTGDVAVGSGAVIDNYASQGGSIAIGNNVSIENMAGQQEKAFGFGQTTYTPKYDPDYWWGLVPVAQIPDDPTRVPGSIAIGQNSYARTGGLTIGIHNYQGKLGDVTINTSNEKDVNVKSKNVFETTLGTNSFNAGAFSTVMGAYSIASGNYEGGNDTSAATKNFGATITGSLNSIESATFSSPYSGIANSIVGTANRASNSNGSLIFGAGNEIQNSITDISSAPSSGGDSAQALQNNLMKAVQDSESGGATLAIGGGNKANYTQKTSIIGVNNTVVGEKSSISSYNSINGFKNTVTNASHVKVLGQGVTINKGADSNTVIGDYRAVAEDQTHNVIIGNADETAPITTEKKDTVILGHNANATIDGGVAIGAGSVAVIDKGADGYDPANGDHQTDTTGTWKSKAAAVSVGDASKNLTRQITNVAAGKEDTDAVNVAQLKSAQIHYYSMNPKSGAVTGTDSNYNNNGATGDDAIAIGPFASARGTHSLALGYSAKTTHSDVLDENHKMDDNTAVGYNSQSGYRSTALGYNSKATGRYAVALGTDALANQDNSTAIGMNAQAEGTQATALGSLARASGESATAVGEGAEALANYSSAVGLGAIVDTGASKGTALGYQAKVLAGAENSMALGASSQVSGANSMAIGMNAQVSGAKSVAIGKDAKVSVENSVALGQGSEASGNLNDYNVMSLTIPNLNSNYSVSGGWPSGIVSVGNDKVVRTITNVAAGRVTPTSTDAVNGSELYAVAIEAAKHATVKAAANSRITVDNTGVNKGKGIEYTIGLNTDGLAKSTDGLTFAGDDGKSDNSKVISRKLNEQLNIVGGATETVDAANIGVVRKDDDTLNIRLAKDITGLNSLQATTVTSGNVTVDGQHNVITGLSNTTWDKTKDYSQSTKAATEAQLHEAMTQATADANDTHITAGDYAVGTITDKDGQSVQGVSIDVVDKTGKVGTVRITDVAKASDVGNVTDLNADIKNAEGKTTVVDAVNHVDNKVGNLDYSSTKYVKKGEDVTTSIGKLDEAIKYASEAAGKHTIVSTEDANLSVENIAKEGEAANYQISLNKDLNVDSVTAANKITTKDLEVTGSAAIGKVTINKDDKGTIGGLTNKTWDAKNITSGQAATEDQLQAATKNAVNYDGDDSKTVTLREDTTI</sequence>
<keyword evidence="1" id="KW-1133">Transmembrane helix</keyword>
<dbReference type="AlphaFoldDB" id="G0VQB9"/>
<feature type="domain" description="Trimeric autotransporter adhesin YadA-like head" evidence="2">
    <location>
        <begin position="731"/>
        <end position="757"/>
    </location>
</feature>
<keyword evidence="6" id="KW-1185">Reference proteome</keyword>
<dbReference type="Gene3D" id="2.150.10.10">
    <property type="entry name" value="Serralysin-like metalloprotease, C-terminal"/>
    <property type="match status" value="5"/>
</dbReference>
<feature type="domain" description="Trimeric autotransporter adhesin YadA-like head" evidence="2">
    <location>
        <begin position="685"/>
        <end position="711"/>
    </location>
</feature>
<dbReference type="GeneID" id="97490759"/>
<evidence type="ECO:0000313" key="5">
    <source>
        <dbReference type="EMBL" id="CCC73647.1"/>
    </source>
</evidence>
<protein>
    <submittedName>
        <fullName evidence="5">Putative S-layer y domain protein</fullName>
    </submittedName>
</protein>
<dbReference type="STRING" id="1064535.MELS_1426"/>
<dbReference type="Gene3D" id="6.10.250.2120">
    <property type="match status" value="1"/>
</dbReference>
<feature type="transmembrane region" description="Helical" evidence="1">
    <location>
        <begin position="45"/>
        <end position="66"/>
    </location>
</feature>
<gene>
    <name evidence="5" type="ORF">MELS_1426</name>
</gene>
<dbReference type="Pfam" id="PF13018">
    <property type="entry name" value="ESPR"/>
    <property type="match status" value="1"/>
</dbReference>
<feature type="domain" description="Trimeric autotransporter adhesin YadA-like head" evidence="2">
    <location>
        <begin position="467"/>
        <end position="485"/>
    </location>
</feature>
<dbReference type="RefSeq" id="WP_014016377.1">
    <property type="nucleotide sequence ID" value="NC_015873.1"/>
</dbReference>
<proteinExistence type="predicted"/>
<feature type="domain" description="Trimeric autotransporter adhesin YadA-like head" evidence="2">
    <location>
        <begin position="630"/>
        <end position="655"/>
    </location>
</feature>
<dbReference type="InterPro" id="IPR008640">
    <property type="entry name" value="Adhesin_Head_dom"/>
</dbReference>
<feature type="domain" description="Trimeric autotransporter adhesin YadA-like head" evidence="2">
    <location>
        <begin position="760"/>
        <end position="785"/>
    </location>
</feature>
<feature type="domain" description="ESPR" evidence="4">
    <location>
        <begin position="1"/>
        <end position="46"/>
    </location>
</feature>
<dbReference type="eggNOG" id="COG5295">
    <property type="taxonomic scope" value="Bacteria"/>
</dbReference>
<evidence type="ECO:0000259" key="2">
    <source>
        <dbReference type="Pfam" id="PF05658"/>
    </source>
</evidence>
<feature type="domain" description="Trimeric autotransporter adhesin YadA-like stalk" evidence="3">
    <location>
        <begin position="530"/>
        <end position="553"/>
    </location>
</feature>
<dbReference type="Proteomes" id="UP000010111">
    <property type="component" value="Chromosome"/>
</dbReference>
<organism evidence="5 6">
    <name type="scientific">Megasphaera elsdenii DSM 20460</name>
    <dbReference type="NCBI Taxonomy" id="1064535"/>
    <lineage>
        <taxon>Bacteria</taxon>
        <taxon>Bacillati</taxon>
        <taxon>Bacillota</taxon>
        <taxon>Negativicutes</taxon>
        <taxon>Veillonellales</taxon>
        <taxon>Veillonellaceae</taxon>
        <taxon>Megasphaera</taxon>
    </lineage>
</organism>
<keyword evidence="1" id="KW-0812">Transmembrane</keyword>
<dbReference type="GO" id="GO:0019867">
    <property type="term" value="C:outer membrane"/>
    <property type="evidence" value="ECO:0007669"/>
    <property type="project" value="InterPro"/>
</dbReference>
<name>G0VQB9_MEGEL</name>
<feature type="domain" description="Trimeric autotransporter adhesin YadA-like head" evidence="2">
    <location>
        <begin position="578"/>
        <end position="604"/>
    </location>
</feature>
<evidence type="ECO:0000259" key="3">
    <source>
        <dbReference type="Pfam" id="PF05662"/>
    </source>
</evidence>
<evidence type="ECO:0000256" key="1">
    <source>
        <dbReference type="SAM" id="Phobius"/>
    </source>
</evidence>
<dbReference type="SUPFAM" id="SSF101967">
    <property type="entry name" value="Adhesin YadA, collagen-binding domain"/>
    <property type="match status" value="2"/>
</dbReference>
<feature type="domain" description="Trimeric autotransporter adhesin YadA-like head" evidence="2">
    <location>
        <begin position="657"/>
        <end position="682"/>
    </location>
</feature>
<evidence type="ECO:0000313" key="6">
    <source>
        <dbReference type="Proteomes" id="UP000010111"/>
    </source>
</evidence>
<reference evidence="5 6" key="1">
    <citation type="journal article" date="2011" name="J. Bacteriol.">
        <title>Genome Sequence of the Ruminal Bacterium Megasphaera elsdenii.</title>
        <authorList>
            <person name="Marx H."/>
            <person name="Graf A.B."/>
            <person name="Tatto N."/>
            <person name="Thallinger G.G."/>
            <person name="Mattanovich D."/>
            <person name="Sauer M."/>
        </authorList>
    </citation>
    <scope>NUCLEOTIDE SEQUENCE [LARGE SCALE GENOMIC DNA]</scope>
    <source>
        <strain evidence="5 6">DSM 20460</strain>
    </source>
</reference>
<keyword evidence="1" id="KW-0472">Membrane</keyword>
<dbReference type="KEGG" id="med:MELS_1426"/>
<dbReference type="Pfam" id="PF05662">
    <property type="entry name" value="YadA_stalk"/>
    <property type="match status" value="2"/>
</dbReference>
<feature type="domain" description="Trimeric autotransporter adhesin YadA-like stalk" evidence="3">
    <location>
        <begin position="830"/>
        <end position="869"/>
    </location>
</feature>
<dbReference type="EMBL" id="HE576794">
    <property type="protein sequence ID" value="CCC73647.1"/>
    <property type="molecule type" value="Genomic_DNA"/>
</dbReference>
<dbReference type="InterPro" id="IPR008635">
    <property type="entry name" value="Coiled_stalk_dom"/>
</dbReference>
<dbReference type="Pfam" id="PF05658">
    <property type="entry name" value="YadA_head"/>
    <property type="match status" value="7"/>
</dbReference>
<dbReference type="InterPro" id="IPR024973">
    <property type="entry name" value="ESPR"/>
</dbReference>
<dbReference type="CDD" id="cd12820">
    <property type="entry name" value="LbR_YadA-like"/>
    <property type="match status" value="2"/>
</dbReference>
<dbReference type="HOGENOM" id="CLU_264983_0_0_9"/>
<dbReference type="Gene3D" id="1.20.5.170">
    <property type="match status" value="1"/>
</dbReference>